<reference evidence="3 4" key="1">
    <citation type="submission" date="2019-08" db="EMBL/GenBank/DDBJ databases">
        <authorList>
            <person name="Grouzdev D."/>
            <person name="Tikhonova E."/>
            <person name="Kravchenko I."/>
        </authorList>
    </citation>
    <scope>NUCLEOTIDE SEQUENCE [LARGE SCALE GENOMIC DNA]</scope>
    <source>
        <strain evidence="3 4">59b</strain>
    </source>
</reference>
<evidence type="ECO:0000259" key="2">
    <source>
        <dbReference type="Pfam" id="PF13490"/>
    </source>
</evidence>
<keyword evidence="1" id="KW-0472">Membrane</keyword>
<dbReference type="RefSeq" id="WP_149230194.1">
    <property type="nucleotide sequence ID" value="NZ_JALJXJ010000002.1"/>
</dbReference>
<keyword evidence="1" id="KW-0812">Transmembrane</keyword>
<organism evidence="3 4">
    <name type="scientific">Azospirillum lipoferum</name>
    <dbReference type="NCBI Taxonomy" id="193"/>
    <lineage>
        <taxon>Bacteria</taxon>
        <taxon>Pseudomonadati</taxon>
        <taxon>Pseudomonadota</taxon>
        <taxon>Alphaproteobacteria</taxon>
        <taxon>Rhodospirillales</taxon>
        <taxon>Azospirillaceae</taxon>
        <taxon>Azospirillum</taxon>
    </lineage>
</organism>
<dbReference type="AlphaFoldDB" id="A0A5A9GY66"/>
<dbReference type="OrthoDB" id="7187254at2"/>
<proteinExistence type="predicted"/>
<keyword evidence="1" id="KW-1133">Transmembrane helix</keyword>
<name>A0A5A9GY66_AZOLI</name>
<dbReference type="InterPro" id="IPR027383">
    <property type="entry name" value="Znf_put"/>
</dbReference>
<gene>
    <name evidence="3" type="ORF">FZ942_06090</name>
</gene>
<evidence type="ECO:0000313" key="3">
    <source>
        <dbReference type="EMBL" id="KAA0598635.1"/>
    </source>
</evidence>
<dbReference type="EMBL" id="VTTN01000001">
    <property type="protein sequence ID" value="KAA0598635.1"/>
    <property type="molecule type" value="Genomic_DNA"/>
</dbReference>
<comment type="caution">
    <text evidence="3">The sequence shown here is derived from an EMBL/GenBank/DDBJ whole genome shotgun (WGS) entry which is preliminary data.</text>
</comment>
<feature type="domain" description="Putative zinc-finger" evidence="2">
    <location>
        <begin position="11"/>
        <end position="35"/>
    </location>
</feature>
<sequence length="270" mass="29617">MSGTRNPVTEAELHAWIDGELPEERLADVERHLAENPDVAQRFERYRAQRSLLGQSFGPLIDQPLPDRLTPPFTARDPSEKPALGRGWGRRRGAWWGMAIAASLLVFVAGGTSGWLLRDRIGGRTEPLTAAFIADAVAAHRVFSVEVRHPVEIGVDEEAHLVNWLSKRLGKNMRCPKVTRGGYQLIGGRLLADSVGPVAMYMYEDAAGRRITLYIRPSPNTSGSAFRFAQDGGVRALYWQDNGLALAVAGEADRDTLSNVAEEVYGALNS</sequence>
<dbReference type="Pfam" id="PF13490">
    <property type="entry name" value="zf-HC2"/>
    <property type="match status" value="1"/>
</dbReference>
<evidence type="ECO:0000313" key="4">
    <source>
        <dbReference type="Proteomes" id="UP000324927"/>
    </source>
</evidence>
<dbReference type="Proteomes" id="UP000324927">
    <property type="component" value="Unassembled WGS sequence"/>
</dbReference>
<evidence type="ECO:0000256" key="1">
    <source>
        <dbReference type="SAM" id="Phobius"/>
    </source>
</evidence>
<feature type="transmembrane region" description="Helical" evidence="1">
    <location>
        <begin position="94"/>
        <end position="117"/>
    </location>
</feature>
<protein>
    <submittedName>
        <fullName evidence="3">Anti-sigma factor</fullName>
    </submittedName>
</protein>
<keyword evidence="4" id="KW-1185">Reference proteome</keyword>
<accession>A0A5A9GY66</accession>